<evidence type="ECO:0000313" key="1">
    <source>
        <dbReference type="EMBL" id="TDL32120.1"/>
    </source>
</evidence>
<accession>A0A4R5XL72</accession>
<dbReference type="OrthoDB" id="4277148at2"/>
<proteinExistence type="predicted"/>
<dbReference type="AlphaFoldDB" id="A0A4R5XL72"/>
<dbReference type="InterPro" id="IPR021945">
    <property type="entry name" value="DUF3562"/>
</dbReference>
<comment type="caution">
    <text evidence="1">The sequence shown here is derived from an EMBL/GenBank/DDBJ whole genome shotgun (WGS) entry which is preliminary data.</text>
</comment>
<protein>
    <submittedName>
        <fullName evidence="1">DUF3562 domain-containing protein</fullName>
    </submittedName>
</protein>
<sequence>MGVMEEMRALGHVVDRLAEKYPDVPRHHIEGIVEQEHRLLDAGRVRDYVPILVEHAVRDRLRQ</sequence>
<organism evidence="1 2">
    <name type="scientific">Arthrobacter nitrophenolicus</name>
    <dbReference type="NCBI Taxonomy" id="683150"/>
    <lineage>
        <taxon>Bacteria</taxon>
        <taxon>Bacillati</taxon>
        <taxon>Actinomycetota</taxon>
        <taxon>Actinomycetes</taxon>
        <taxon>Micrococcales</taxon>
        <taxon>Micrococcaceae</taxon>
        <taxon>Arthrobacter</taxon>
    </lineage>
</organism>
<dbReference type="Gene3D" id="1.10.8.1060">
    <property type="entry name" value="Corynebacterium glutamicum thioredoxin-dependent arsenate reductase, N-terminal domain"/>
    <property type="match status" value="1"/>
</dbReference>
<name>A0A4R5XL72_9MICC</name>
<dbReference type="Proteomes" id="UP000294621">
    <property type="component" value="Unassembled WGS sequence"/>
</dbReference>
<dbReference type="NCBIfam" id="NF046112">
    <property type="entry name" value="MSMEG_6209_Nter"/>
    <property type="match status" value="1"/>
</dbReference>
<dbReference type="RefSeq" id="WP_133352276.1">
    <property type="nucleotide sequence ID" value="NZ_SMZQ01000017.1"/>
</dbReference>
<dbReference type="EMBL" id="SMZQ01000017">
    <property type="protein sequence ID" value="TDL32120.1"/>
    <property type="molecule type" value="Genomic_DNA"/>
</dbReference>
<gene>
    <name evidence="1" type="ORF">E2R57_20650</name>
</gene>
<evidence type="ECO:0000313" key="2">
    <source>
        <dbReference type="Proteomes" id="UP000294621"/>
    </source>
</evidence>
<dbReference type="Pfam" id="PF12085">
    <property type="entry name" value="DUF3562"/>
    <property type="match status" value="1"/>
</dbReference>
<reference evidence="1 2" key="1">
    <citation type="submission" date="2019-03" db="EMBL/GenBank/DDBJ databases">
        <title>Genome Sequencing and Assembly of Various Microbes Isolated from Partially Reclaimed Soil and Acid Mine Drainage (AMD) Site.</title>
        <authorList>
            <person name="Steinbock B."/>
            <person name="Bechtold R."/>
            <person name="Sevigny J.L."/>
            <person name="Thomas D."/>
            <person name="Cuthill L.R."/>
            <person name="Aveiro Johannsen E.J."/>
            <person name="Thomas K."/>
            <person name="Ghosh A."/>
        </authorList>
    </citation>
    <scope>NUCLEOTIDE SEQUENCE [LARGE SCALE GENOMIC DNA]</scope>
    <source>
        <strain evidence="1 2">S-A1</strain>
    </source>
</reference>